<dbReference type="EMBL" id="MU864940">
    <property type="protein sequence ID" value="KAK4465380.1"/>
    <property type="molecule type" value="Genomic_DNA"/>
</dbReference>
<dbReference type="GO" id="GO:0008299">
    <property type="term" value="P:isoprenoid biosynthetic process"/>
    <property type="evidence" value="ECO:0007669"/>
    <property type="project" value="InterPro"/>
</dbReference>
<organism evidence="5 6">
    <name type="scientific">Cladorrhinum samala</name>
    <dbReference type="NCBI Taxonomy" id="585594"/>
    <lineage>
        <taxon>Eukaryota</taxon>
        <taxon>Fungi</taxon>
        <taxon>Dikarya</taxon>
        <taxon>Ascomycota</taxon>
        <taxon>Pezizomycotina</taxon>
        <taxon>Sordariomycetes</taxon>
        <taxon>Sordariomycetidae</taxon>
        <taxon>Sordariales</taxon>
        <taxon>Podosporaceae</taxon>
        <taxon>Cladorrhinum</taxon>
    </lineage>
</organism>
<proteinExistence type="predicted"/>
<keyword evidence="6" id="KW-1185">Reference proteome</keyword>
<dbReference type="PANTHER" id="PTHR12001">
    <property type="entry name" value="GERANYLGERANYL PYROPHOSPHATE SYNTHASE"/>
    <property type="match status" value="1"/>
</dbReference>
<dbReference type="Pfam" id="PF19086">
    <property type="entry name" value="Terpene_syn_C_2"/>
    <property type="match status" value="1"/>
</dbReference>
<evidence type="ECO:0000313" key="5">
    <source>
        <dbReference type="EMBL" id="KAK4465380.1"/>
    </source>
</evidence>
<accession>A0AAV9HZN3</accession>
<dbReference type="PANTHER" id="PTHR12001:SF72">
    <property type="entry name" value="THIJ_PFPI FAMILY PROTEIN (AFU_ORTHOLOGUE AFUA_3G01210)-RELATED"/>
    <property type="match status" value="1"/>
</dbReference>
<dbReference type="InterPro" id="IPR033749">
    <property type="entry name" value="Polyprenyl_synt_CS"/>
</dbReference>
<dbReference type="GO" id="GO:0046872">
    <property type="term" value="F:metal ion binding"/>
    <property type="evidence" value="ECO:0007669"/>
    <property type="project" value="UniProtKB-KW"/>
</dbReference>
<evidence type="ECO:0000256" key="1">
    <source>
        <dbReference type="ARBA" id="ARBA00022679"/>
    </source>
</evidence>
<dbReference type="GO" id="GO:0004659">
    <property type="term" value="F:prenyltransferase activity"/>
    <property type="evidence" value="ECO:0007669"/>
    <property type="project" value="InterPro"/>
</dbReference>
<protein>
    <submittedName>
        <fullName evidence="5">Isoprenoid synthase domain-containing protein</fullName>
    </submittedName>
</protein>
<dbReference type="GO" id="GO:0046165">
    <property type="term" value="P:alcohol biosynthetic process"/>
    <property type="evidence" value="ECO:0007669"/>
    <property type="project" value="UniProtKB-ARBA"/>
</dbReference>
<feature type="region of interest" description="Disordered" evidence="4">
    <location>
        <begin position="401"/>
        <end position="423"/>
    </location>
</feature>
<feature type="compositionally biased region" description="Basic and acidic residues" evidence="4">
    <location>
        <begin position="404"/>
        <end position="414"/>
    </location>
</feature>
<keyword evidence="1" id="KW-0808">Transferase</keyword>
<dbReference type="CDD" id="cd00685">
    <property type="entry name" value="Trans_IPPS_HT"/>
    <property type="match status" value="1"/>
</dbReference>
<evidence type="ECO:0000256" key="2">
    <source>
        <dbReference type="ARBA" id="ARBA00022723"/>
    </source>
</evidence>
<dbReference type="Proteomes" id="UP001321749">
    <property type="component" value="Unassembled WGS sequence"/>
</dbReference>
<evidence type="ECO:0000256" key="4">
    <source>
        <dbReference type="SAM" id="MobiDB-lite"/>
    </source>
</evidence>
<dbReference type="Pfam" id="PF00348">
    <property type="entry name" value="polyprenyl_synt"/>
    <property type="match status" value="1"/>
</dbReference>
<dbReference type="InterPro" id="IPR000092">
    <property type="entry name" value="Polyprenyl_synt"/>
</dbReference>
<keyword evidence="3" id="KW-0460">Magnesium</keyword>
<name>A0AAV9HZN3_9PEZI</name>
<dbReference type="PROSITE" id="PS00723">
    <property type="entry name" value="POLYPRENYL_SYNTHASE_1"/>
    <property type="match status" value="1"/>
</dbReference>
<comment type="caution">
    <text evidence="5">The sequence shown here is derived from an EMBL/GenBank/DDBJ whole genome shotgun (WGS) entry which is preliminary data.</text>
</comment>
<dbReference type="SUPFAM" id="SSF48576">
    <property type="entry name" value="Terpenoid synthases"/>
    <property type="match status" value="2"/>
</dbReference>
<reference evidence="5" key="2">
    <citation type="submission" date="2023-06" db="EMBL/GenBank/DDBJ databases">
        <authorList>
            <consortium name="Lawrence Berkeley National Laboratory"/>
            <person name="Mondo S.J."/>
            <person name="Hensen N."/>
            <person name="Bonometti L."/>
            <person name="Westerberg I."/>
            <person name="Brannstrom I.O."/>
            <person name="Guillou S."/>
            <person name="Cros-Aarteil S."/>
            <person name="Calhoun S."/>
            <person name="Haridas S."/>
            <person name="Kuo A."/>
            <person name="Pangilinan J."/>
            <person name="Riley R."/>
            <person name="Labutti K."/>
            <person name="Andreopoulos B."/>
            <person name="Lipzen A."/>
            <person name="Chen C."/>
            <person name="Yanf M."/>
            <person name="Daum C."/>
            <person name="Ng V."/>
            <person name="Clum A."/>
            <person name="Steindorff A."/>
            <person name="Ohm R."/>
            <person name="Martin F."/>
            <person name="Silar P."/>
            <person name="Natvig D."/>
            <person name="Lalanne C."/>
            <person name="Gautier V."/>
            <person name="Ament-Velasquez S.L."/>
            <person name="Kruys A."/>
            <person name="Hutchinson M.I."/>
            <person name="Powell A.J."/>
            <person name="Barry K."/>
            <person name="Miller A.N."/>
            <person name="Grigoriev I.V."/>
            <person name="Debuchy R."/>
            <person name="Gladieux P."/>
            <person name="Thoren M.H."/>
            <person name="Johannesson H."/>
        </authorList>
    </citation>
    <scope>NUCLEOTIDE SEQUENCE</scope>
    <source>
        <strain evidence="5">PSN324</strain>
    </source>
</reference>
<evidence type="ECO:0000256" key="3">
    <source>
        <dbReference type="ARBA" id="ARBA00022842"/>
    </source>
</evidence>
<gene>
    <name evidence="5" type="ORF">QBC42DRAFT_313667</name>
</gene>
<dbReference type="PROSITE" id="PS00444">
    <property type="entry name" value="POLYPRENYL_SYNTHASE_2"/>
    <property type="match status" value="1"/>
</dbReference>
<dbReference type="GO" id="GO:0043386">
    <property type="term" value="P:mycotoxin biosynthetic process"/>
    <property type="evidence" value="ECO:0007669"/>
    <property type="project" value="UniProtKB-ARBA"/>
</dbReference>
<dbReference type="Gene3D" id="1.10.600.10">
    <property type="entry name" value="Farnesyl Diphosphate Synthase"/>
    <property type="match status" value="2"/>
</dbReference>
<keyword evidence="2" id="KW-0479">Metal-binding</keyword>
<dbReference type="SFLD" id="SFLDS00005">
    <property type="entry name" value="Isoprenoid_Synthase_Type_I"/>
    <property type="match status" value="1"/>
</dbReference>
<sequence>MMEDDTSVLVDLTQYDTHGFCPGYRFRRHLYESLANAGCYEARQDWIQYIGPVTEFGNCNPRNGNFTANVLPLCRPDRLKLVAYILEYAFLHDSVVEVAAAPDSAHDDDAFGLGERESKRADTKSGRKQIQAKMMLQLMSTDKVCAERVMKVWKTMLSTTRADKSKNFSTLDEYLDFRIVDTGAPFVEAIMLFGMGLSLTEEEDAELADVLKPCFASLALANDYFSFDKEWKEAQEPGAPMPLNAVWLNMKWHGVDVPIAKKLVRDAANRYERSFLERCDEFRSTHAPISEKLDLYLRGMAYQVSGNVVWSLNCPRYYPEFRYDSNAGIEDVLTARYRGAAVGVVEGEREESDLFEGGPLTALNHRHSIASTDSYFSESDLSASSSSWSRASSRSSSISAASRYSDDDSVRDQPAKSILPAGQDRLGMEHVNAPVEYVSSLPSKGVRGTFIDALNLWADLPEETLDRIKAVVDQLHNASLLFDDIEDGSELRRGSPAAHAVFGVPQTINAASFAVVEAVRKAAEIPIPDAVNITVEQLRDLHIGQSYDIHWTRHTSCPTEDEYLEMVSKKTGGLFRLLSRLMSTNMSDDEVKSEVDSLVSQVGIYFQIRDDFQNLQSDEYASQKGFCEDLDEGKLSFPLVRYLNTADDTLQVREVMQQRQTRGSLSLPLKRLVLQRLARSDCMQYTHATLEQMTKDIDGSIGRLERLTGRKNWVLRLCLEKLRV</sequence>
<reference evidence="5" key="1">
    <citation type="journal article" date="2023" name="Mol. Phylogenet. Evol.">
        <title>Genome-scale phylogeny and comparative genomics of the fungal order Sordariales.</title>
        <authorList>
            <person name="Hensen N."/>
            <person name="Bonometti L."/>
            <person name="Westerberg I."/>
            <person name="Brannstrom I.O."/>
            <person name="Guillou S."/>
            <person name="Cros-Aarteil S."/>
            <person name="Calhoun S."/>
            <person name="Haridas S."/>
            <person name="Kuo A."/>
            <person name="Mondo S."/>
            <person name="Pangilinan J."/>
            <person name="Riley R."/>
            <person name="LaButti K."/>
            <person name="Andreopoulos B."/>
            <person name="Lipzen A."/>
            <person name="Chen C."/>
            <person name="Yan M."/>
            <person name="Daum C."/>
            <person name="Ng V."/>
            <person name="Clum A."/>
            <person name="Steindorff A."/>
            <person name="Ohm R.A."/>
            <person name="Martin F."/>
            <person name="Silar P."/>
            <person name="Natvig D.O."/>
            <person name="Lalanne C."/>
            <person name="Gautier V."/>
            <person name="Ament-Velasquez S.L."/>
            <person name="Kruys A."/>
            <person name="Hutchinson M.I."/>
            <person name="Powell A.J."/>
            <person name="Barry K."/>
            <person name="Miller A.N."/>
            <person name="Grigoriev I.V."/>
            <person name="Debuchy R."/>
            <person name="Gladieux P."/>
            <person name="Hiltunen Thoren M."/>
            <person name="Johannesson H."/>
        </authorList>
    </citation>
    <scope>NUCLEOTIDE SEQUENCE</scope>
    <source>
        <strain evidence="5">PSN324</strain>
    </source>
</reference>
<dbReference type="InterPro" id="IPR008949">
    <property type="entry name" value="Isoprenoid_synthase_dom_sf"/>
</dbReference>
<evidence type="ECO:0000313" key="6">
    <source>
        <dbReference type="Proteomes" id="UP001321749"/>
    </source>
</evidence>
<dbReference type="AlphaFoldDB" id="A0AAV9HZN3"/>